<dbReference type="AlphaFoldDB" id="A0A1E5Q335"/>
<sequence>MIRGTSNVISIISTVAPKGEGARILCVDDEVHVLKGLERSLRGKNGEWQIDFVTGGEEALQLMNGHSYDLIVSDMMMPGMPGEELLGIVAELYPNTVRIILSGHYNQSTAFRLVGSDHLYLSKPCPRDLFINTIEQALYLKQSEEKPIEPISHGELVDVVTILIKQLLVQQTITLAVLPINLRAKFLRHGLQEFAPILNADGYTKGSVGAYVSNYLDDVDYGEMSDEDSWFTEKE</sequence>
<dbReference type="InterPro" id="IPR011006">
    <property type="entry name" value="CheY-like_superfamily"/>
</dbReference>
<dbReference type="SUPFAM" id="SSF52172">
    <property type="entry name" value="CheY-like"/>
    <property type="match status" value="1"/>
</dbReference>
<dbReference type="SMART" id="SM00448">
    <property type="entry name" value="REC"/>
    <property type="match status" value="1"/>
</dbReference>
<dbReference type="PROSITE" id="PS50110">
    <property type="entry name" value="RESPONSE_REGULATORY"/>
    <property type="match status" value="1"/>
</dbReference>
<keyword evidence="5" id="KW-1185">Reference proteome</keyword>
<proteinExistence type="predicted"/>
<evidence type="ECO:0000259" key="3">
    <source>
        <dbReference type="PROSITE" id="PS50110"/>
    </source>
</evidence>
<dbReference type="STRING" id="28181.BEN30_17555"/>
<evidence type="ECO:0000256" key="2">
    <source>
        <dbReference type="PROSITE-ProRule" id="PRU00169"/>
    </source>
</evidence>
<dbReference type="EMBL" id="MCGG01000088">
    <property type="protein sequence ID" value="OEJ63673.1"/>
    <property type="molecule type" value="Genomic_DNA"/>
</dbReference>
<evidence type="ECO:0000313" key="4">
    <source>
        <dbReference type="EMBL" id="OEJ63673.1"/>
    </source>
</evidence>
<organism evidence="4 5">
    <name type="scientific">Magnetovibrio blakemorei</name>
    <dbReference type="NCBI Taxonomy" id="28181"/>
    <lineage>
        <taxon>Bacteria</taxon>
        <taxon>Pseudomonadati</taxon>
        <taxon>Pseudomonadota</taxon>
        <taxon>Alphaproteobacteria</taxon>
        <taxon>Rhodospirillales</taxon>
        <taxon>Magnetovibrionaceae</taxon>
        <taxon>Magnetovibrio</taxon>
    </lineage>
</organism>
<evidence type="ECO:0000256" key="1">
    <source>
        <dbReference type="ARBA" id="ARBA00022553"/>
    </source>
</evidence>
<feature type="modified residue" description="4-aspartylphosphate" evidence="2">
    <location>
        <position position="74"/>
    </location>
</feature>
<dbReference type="Proteomes" id="UP000095347">
    <property type="component" value="Unassembled WGS sequence"/>
</dbReference>
<dbReference type="Pfam" id="PF00072">
    <property type="entry name" value="Response_reg"/>
    <property type="match status" value="1"/>
</dbReference>
<keyword evidence="1 2" id="KW-0597">Phosphoprotein</keyword>
<gene>
    <name evidence="4" type="ORF">BEN30_17555</name>
</gene>
<dbReference type="Gene3D" id="3.40.50.2300">
    <property type="match status" value="1"/>
</dbReference>
<comment type="caution">
    <text evidence="4">The sequence shown here is derived from an EMBL/GenBank/DDBJ whole genome shotgun (WGS) entry which is preliminary data.</text>
</comment>
<dbReference type="PANTHER" id="PTHR44591:SF19">
    <property type="entry name" value="TWO-COMPONENT RESPONSE REGULATOR-RELATED"/>
    <property type="match status" value="1"/>
</dbReference>
<dbReference type="GO" id="GO:0000160">
    <property type="term" value="P:phosphorelay signal transduction system"/>
    <property type="evidence" value="ECO:0007669"/>
    <property type="project" value="InterPro"/>
</dbReference>
<dbReference type="RefSeq" id="WP_069959591.1">
    <property type="nucleotide sequence ID" value="NZ_MCGG01000088.1"/>
</dbReference>
<accession>A0A1E5Q335</accession>
<reference evidence="5" key="1">
    <citation type="submission" date="2016-07" db="EMBL/GenBank/DDBJ databases">
        <authorList>
            <person name="Florea S."/>
            <person name="Webb J.S."/>
            <person name="Jaromczyk J."/>
            <person name="Schardl C.L."/>
        </authorList>
    </citation>
    <scope>NUCLEOTIDE SEQUENCE [LARGE SCALE GENOMIC DNA]</scope>
    <source>
        <strain evidence="5">MV-1</strain>
    </source>
</reference>
<protein>
    <recommendedName>
        <fullName evidence="3">Response regulatory domain-containing protein</fullName>
    </recommendedName>
</protein>
<name>A0A1E5Q335_9PROT</name>
<feature type="domain" description="Response regulatory" evidence="3">
    <location>
        <begin position="23"/>
        <end position="138"/>
    </location>
</feature>
<dbReference type="PANTHER" id="PTHR44591">
    <property type="entry name" value="STRESS RESPONSE REGULATOR PROTEIN 1"/>
    <property type="match status" value="1"/>
</dbReference>
<evidence type="ECO:0000313" key="5">
    <source>
        <dbReference type="Proteomes" id="UP000095347"/>
    </source>
</evidence>
<dbReference type="InterPro" id="IPR050595">
    <property type="entry name" value="Bact_response_regulator"/>
</dbReference>
<dbReference type="InterPro" id="IPR001789">
    <property type="entry name" value="Sig_transdc_resp-reg_receiver"/>
</dbReference>